<evidence type="ECO:0000313" key="1">
    <source>
        <dbReference type="EMBL" id="GFH25478.1"/>
    </source>
</evidence>
<dbReference type="PROSITE" id="PS51257">
    <property type="entry name" value="PROKAR_LIPOPROTEIN"/>
    <property type="match status" value="1"/>
</dbReference>
<name>A0A6A0A249_HAELA</name>
<proteinExistence type="predicted"/>
<reference evidence="1 2" key="1">
    <citation type="submission" date="2020-02" db="EMBL/GenBank/DDBJ databases">
        <title>Draft genome sequence of Haematococcus lacustris strain NIES-144.</title>
        <authorList>
            <person name="Morimoto D."/>
            <person name="Nakagawa S."/>
            <person name="Yoshida T."/>
            <person name="Sawayama S."/>
        </authorList>
    </citation>
    <scope>NUCLEOTIDE SEQUENCE [LARGE SCALE GENOMIC DNA]</scope>
    <source>
        <strain evidence="1 2">NIES-144</strain>
    </source>
</reference>
<accession>A0A6A0A249</accession>
<gene>
    <name evidence="1" type="ORF">HaLaN_23453</name>
</gene>
<sequence length="116" mass="12816">MGFTCWRISPCNSSICACGVLLRTNVGLDVEQIDSTRERRTTFLPRSLLVALGGYYVLHNIHAEAAVHPAVIISLPFATEDFPGLNPINPEHYLKIAKKAYKTLAANNMKVSVKDM</sequence>
<comment type="caution">
    <text evidence="1">The sequence shown here is derived from an EMBL/GenBank/DDBJ whole genome shotgun (WGS) entry which is preliminary data.</text>
</comment>
<evidence type="ECO:0000313" key="2">
    <source>
        <dbReference type="Proteomes" id="UP000485058"/>
    </source>
</evidence>
<dbReference type="AlphaFoldDB" id="A0A6A0A249"/>
<protein>
    <submittedName>
        <fullName evidence="1">Uncharacterized protein</fullName>
    </submittedName>
</protein>
<organism evidence="1 2">
    <name type="scientific">Haematococcus lacustris</name>
    <name type="common">Green alga</name>
    <name type="synonym">Haematococcus pluvialis</name>
    <dbReference type="NCBI Taxonomy" id="44745"/>
    <lineage>
        <taxon>Eukaryota</taxon>
        <taxon>Viridiplantae</taxon>
        <taxon>Chlorophyta</taxon>
        <taxon>core chlorophytes</taxon>
        <taxon>Chlorophyceae</taxon>
        <taxon>CS clade</taxon>
        <taxon>Chlamydomonadales</taxon>
        <taxon>Haematococcaceae</taxon>
        <taxon>Haematococcus</taxon>
    </lineage>
</organism>
<dbReference type="EMBL" id="BLLF01002825">
    <property type="protein sequence ID" value="GFH25478.1"/>
    <property type="molecule type" value="Genomic_DNA"/>
</dbReference>
<dbReference type="Proteomes" id="UP000485058">
    <property type="component" value="Unassembled WGS sequence"/>
</dbReference>
<keyword evidence="2" id="KW-1185">Reference proteome</keyword>